<comment type="function">
    <text evidence="9">Essential subunit of the Sec protein translocation channel SecYEG. Clamps together the 2 halves of SecY. May contact the channel plug during translocation.</text>
</comment>
<comment type="caution">
    <text evidence="9">Lacks conserved residue(s) required for the propagation of feature annotation.</text>
</comment>
<dbReference type="GeneID" id="66304689"/>
<evidence type="ECO:0000256" key="6">
    <source>
        <dbReference type="ARBA" id="ARBA00022989"/>
    </source>
</evidence>
<organism evidence="10 11">
    <name type="scientific">Candidatus Erwinia haradaeae</name>
    <dbReference type="NCBI Taxonomy" id="1922217"/>
    <lineage>
        <taxon>Bacteria</taxon>
        <taxon>Pseudomonadati</taxon>
        <taxon>Pseudomonadota</taxon>
        <taxon>Gammaproteobacteria</taxon>
        <taxon>Enterobacterales</taxon>
        <taxon>Erwiniaceae</taxon>
        <taxon>Erwinia</taxon>
    </lineage>
</organism>
<evidence type="ECO:0000256" key="2">
    <source>
        <dbReference type="ARBA" id="ARBA00022448"/>
    </source>
</evidence>
<accession>A0A451D8P8</accession>
<dbReference type="GO" id="GO:0008320">
    <property type="term" value="F:protein transmembrane transporter activity"/>
    <property type="evidence" value="ECO:0007669"/>
    <property type="project" value="UniProtKB-UniRule"/>
</dbReference>
<dbReference type="GO" id="GO:0009306">
    <property type="term" value="P:protein secretion"/>
    <property type="evidence" value="ECO:0007669"/>
    <property type="project" value="UniProtKB-UniRule"/>
</dbReference>
<evidence type="ECO:0000256" key="4">
    <source>
        <dbReference type="ARBA" id="ARBA00022692"/>
    </source>
</evidence>
<dbReference type="InterPro" id="IPR005807">
    <property type="entry name" value="SecE_bac"/>
</dbReference>
<feature type="transmembrane region" description="Helical" evidence="9">
    <location>
        <begin position="43"/>
        <end position="62"/>
    </location>
</feature>
<keyword evidence="7 9" id="KW-0811">Translocation</keyword>
<dbReference type="EMBL" id="LR217713">
    <property type="protein sequence ID" value="VFP82074.1"/>
    <property type="molecule type" value="Genomic_DNA"/>
</dbReference>
<comment type="similarity">
    <text evidence="9">Belongs to the SecE/SEC61-gamma family.</text>
</comment>
<dbReference type="GO" id="GO:0065002">
    <property type="term" value="P:intracellular protein transmembrane transport"/>
    <property type="evidence" value="ECO:0007669"/>
    <property type="project" value="UniProtKB-UniRule"/>
</dbReference>
<dbReference type="GO" id="GO:0043952">
    <property type="term" value="P:protein transport by the Sec complex"/>
    <property type="evidence" value="ECO:0007669"/>
    <property type="project" value="UniProtKB-UniRule"/>
</dbReference>
<evidence type="ECO:0000313" key="10">
    <source>
        <dbReference type="EMBL" id="VFP82074.1"/>
    </source>
</evidence>
<dbReference type="RefSeq" id="WP_157992684.1">
    <property type="nucleotide sequence ID" value="NZ_LR217713.1"/>
</dbReference>
<dbReference type="HAMAP" id="MF_00422">
    <property type="entry name" value="SecE"/>
    <property type="match status" value="1"/>
</dbReference>
<evidence type="ECO:0000256" key="9">
    <source>
        <dbReference type="HAMAP-Rule" id="MF_00422"/>
    </source>
</evidence>
<dbReference type="OrthoDB" id="9806365at2"/>
<evidence type="ECO:0000256" key="7">
    <source>
        <dbReference type="ARBA" id="ARBA00023010"/>
    </source>
</evidence>
<dbReference type="NCBIfam" id="TIGR00964">
    <property type="entry name" value="secE_bact"/>
    <property type="match status" value="1"/>
</dbReference>
<dbReference type="GO" id="GO:0005886">
    <property type="term" value="C:plasma membrane"/>
    <property type="evidence" value="ECO:0007669"/>
    <property type="project" value="UniProtKB-UniRule"/>
</dbReference>
<comment type="subcellular location">
    <subcellularLocation>
        <location evidence="1">Membrane</location>
    </subcellularLocation>
</comment>
<reference evidence="10 11" key="1">
    <citation type="submission" date="2019-02" db="EMBL/GenBank/DDBJ databases">
        <authorList>
            <person name="Manzano-Marin A."/>
            <person name="Manzano-Marin A."/>
        </authorList>
    </citation>
    <scope>NUCLEOTIDE SEQUENCE [LARGE SCALE GENOMIC DNA]</scope>
    <source>
        <strain evidence="10 11">ErCicurvipes</strain>
    </source>
</reference>
<name>A0A451D8P8_9GAMM</name>
<dbReference type="Proteomes" id="UP000294441">
    <property type="component" value="Chromosome 1"/>
</dbReference>
<keyword evidence="6 9" id="KW-1133">Transmembrane helix</keyword>
<dbReference type="Pfam" id="PF00584">
    <property type="entry name" value="SecE"/>
    <property type="match status" value="1"/>
</dbReference>
<dbReference type="PANTHER" id="PTHR33910:SF1">
    <property type="entry name" value="PROTEIN TRANSLOCASE SUBUNIT SECE"/>
    <property type="match status" value="1"/>
</dbReference>
<keyword evidence="8 9" id="KW-0472">Membrane</keyword>
<keyword evidence="5 9" id="KW-0653">Protein transport</keyword>
<keyword evidence="4 9" id="KW-0812">Transmembrane</keyword>
<dbReference type="PANTHER" id="PTHR33910">
    <property type="entry name" value="PROTEIN TRANSLOCASE SUBUNIT SECE"/>
    <property type="match status" value="1"/>
</dbReference>
<comment type="subunit">
    <text evidence="9">Component of the Sec protein translocase complex. Heterotrimer consisting of SecY, SecE and SecG subunits. The heterotrimers can form oligomers, although 1 heterotrimer is thought to be able to translocate proteins. Interacts with the ribosome. Interacts with SecDF, and other proteins may be involved. Interacts with SecA.</text>
</comment>
<evidence type="ECO:0000256" key="8">
    <source>
        <dbReference type="ARBA" id="ARBA00023136"/>
    </source>
</evidence>
<feature type="transmembrane region" description="Helical" evidence="9">
    <location>
        <begin position="20"/>
        <end position="37"/>
    </location>
</feature>
<dbReference type="InterPro" id="IPR001901">
    <property type="entry name" value="Translocase_SecE/Sec61-g"/>
</dbReference>
<dbReference type="PRINTS" id="PR01650">
    <property type="entry name" value="SECETRNLCASE"/>
</dbReference>
<keyword evidence="3 9" id="KW-1003">Cell membrane</keyword>
<proteinExistence type="inferred from homology"/>
<dbReference type="InterPro" id="IPR038379">
    <property type="entry name" value="SecE_sf"/>
</dbReference>
<evidence type="ECO:0000313" key="11">
    <source>
        <dbReference type="Proteomes" id="UP000294441"/>
    </source>
</evidence>
<evidence type="ECO:0000256" key="1">
    <source>
        <dbReference type="ARBA" id="ARBA00004370"/>
    </source>
</evidence>
<dbReference type="Gene3D" id="1.20.5.1030">
    <property type="entry name" value="Preprotein translocase secy subunit"/>
    <property type="match status" value="1"/>
</dbReference>
<dbReference type="GO" id="GO:0006605">
    <property type="term" value="P:protein targeting"/>
    <property type="evidence" value="ECO:0007669"/>
    <property type="project" value="UniProtKB-UniRule"/>
</dbReference>
<dbReference type="AlphaFoldDB" id="A0A451D8P8"/>
<protein>
    <recommendedName>
        <fullName evidence="9">Protein translocase subunit SecE</fullName>
    </recommendedName>
</protein>
<sequence>MNAYFTGTKQKQRWLEVSKWISIIFCFLIAIIGNIWFSNTPAYLRIFAILFLLTTATSLFRLTEKGKIAIDYIYQAHREIKKITWPSLNETLHTTLIVSGATAVMSLILWGLDNLLVRVISFITGLRF</sequence>
<keyword evidence="2 9" id="KW-0813">Transport</keyword>
<evidence type="ECO:0000256" key="5">
    <source>
        <dbReference type="ARBA" id="ARBA00022927"/>
    </source>
</evidence>
<evidence type="ECO:0000256" key="3">
    <source>
        <dbReference type="ARBA" id="ARBA00022475"/>
    </source>
</evidence>
<gene>
    <name evidence="9 10" type="primary">secE</name>
    <name evidence="10" type="ORF">ERCICURV3402_411</name>
</gene>